<dbReference type="OrthoDB" id="2017974at2759"/>
<dbReference type="Gene3D" id="1.25.40.10">
    <property type="entry name" value="Tetratricopeptide repeat domain"/>
    <property type="match status" value="1"/>
</dbReference>
<dbReference type="GO" id="GO:0005697">
    <property type="term" value="C:telomerase holoenzyme complex"/>
    <property type="evidence" value="ECO:0007669"/>
    <property type="project" value="TreeGrafter"/>
</dbReference>
<dbReference type="InParanoid" id="A8PYU3"/>
<keyword evidence="2" id="KW-1185">Reference proteome</keyword>
<dbReference type="OMA" id="LETREIM"/>
<sequence length="561" mass="63224">MSDFEFSMINASISLIELLQREVRHPHARQLPDIYKIIARTYSRGIHTPLELVLTTLNTMATMDRTATTEWLVAPKDSHVRMAPIVIVIDVLERMLCDTYALCAYTYERASEGRVRRACVEWLGELARQQLATLQYCRSLGTPHSLYYEECEAWRSTAAHWYGIAARDVPDDGRWYAALGELCERDVLLSMYYYCKSLQVVHPRLETREIMLELVHRKVQQTRVAIRSPAHDLFAHLLGLLLMRVELDTFEGVLNRLAHHLTQDPCPLLETEWCMISVCTAAAILEFGREDAWVPARHLGAFHIPSDARPLSDSCATLLPDLYKQIQLATQTHVSQPRDVASILAACDNYNMPMPLSCALALAITLVDMATRRLSLALNDPAAHINAPGMFLTVMLSFLYVLTLRTDEPHISAVCEVLRDRLPWSQLASYACGDVFGSRPTDEAALLPPAQADLPEDWCLRGILWNVCTPKTSPVLSQTEGMHAFSFVSESNMLADLGAISRHFATLTTNTYRAAYAQDPELKRLLQVRHARTSLLTARLYGYTFQHKRDPHDSGSSLSEA</sequence>
<dbReference type="AlphaFoldDB" id="A8PYU3"/>
<gene>
    <name evidence="1" type="ORF">MGL_1725</name>
</gene>
<dbReference type="VEuPathDB" id="FungiDB:MGL_1725"/>
<accession>A8PYU3</accession>
<dbReference type="STRING" id="425265.A8PYU3"/>
<dbReference type="PANTHER" id="PTHR15696:SF0">
    <property type="entry name" value="TELOMERASE-BINDING PROTEIN EST1A"/>
    <property type="match status" value="1"/>
</dbReference>
<evidence type="ECO:0000313" key="2">
    <source>
        <dbReference type="Proteomes" id="UP000008837"/>
    </source>
</evidence>
<proteinExistence type="predicted"/>
<dbReference type="InterPro" id="IPR011990">
    <property type="entry name" value="TPR-like_helical_dom_sf"/>
</dbReference>
<organism evidence="1 2">
    <name type="scientific">Malassezia globosa (strain ATCC MYA-4612 / CBS 7966)</name>
    <name type="common">Dandruff-associated fungus</name>
    <dbReference type="NCBI Taxonomy" id="425265"/>
    <lineage>
        <taxon>Eukaryota</taxon>
        <taxon>Fungi</taxon>
        <taxon>Dikarya</taxon>
        <taxon>Basidiomycota</taxon>
        <taxon>Ustilaginomycotina</taxon>
        <taxon>Malasseziomycetes</taxon>
        <taxon>Malasseziales</taxon>
        <taxon>Malasseziaceae</taxon>
        <taxon>Malassezia</taxon>
    </lineage>
</organism>
<protein>
    <recommendedName>
        <fullName evidence="3">DNA/RNA-binding domain-containing protein</fullName>
    </recommendedName>
</protein>
<name>A8PYU3_MALGO</name>
<dbReference type="SUPFAM" id="SSF48452">
    <property type="entry name" value="TPR-like"/>
    <property type="match status" value="1"/>
</dbReference>
<dbReference type="GO" id="GO:0042162">
    <property type="term" value="F:telomeric DNA binding"/>
    <property type="evidence" value="ECO:0007669"/>
    <property type="project" value="TreeGrafter"/>
</dbReference>
<dbReference type="Proteomes" id="UP000008837">
    <property type="component" value="Unassembled WGS sequence"/>
</dbReference>
<dbReference type="RefSeq" id="XP_001731542.1">
    <property type="nucleotide sequence ID" value="XM_001731490.1"/>
</dbReference>
<dbReference type="GeneID" id="5855849"/>
<dbReference type="InterPro" id="IPR045153">
    <property type="entry name" value="Est1/Ebs1-like"/>
</dbReference>
<dbReference type="GO" id="GO:0070034">
    <property type="term" value="F:telomerase RNA binding"/>
    <property type="evidence" value="ECO:0007669"/>
    <property type="project" value="TreeGrafter"/>
</dbReference>
<reference evidence="1 2" key="1">
    <citation type="journal article" date="2007" name="Proc. Natl. Acad. Sci. U.S.A.">
        <title>Dandruff-associated Malassezia genomes reveal convergent and divergent virulence traits shared with plant and human fungal pathogens.</title>
        <authorList>
            <person name="Xu J."/>
            <person name="Saunders C.W."/>
            <person name="Hu P."/>
            <person name="Grant R.A."/>
            <person name="Boekhout T."/>
            <person name="Kuramae E.E."/>
            <person name="Kronstad J.W."/>
            <person name="Deangelis Y.M."/>
            <person name="Reeder N.L."/>
            <person name="Johnstone K.R."/>
            <person name="Leland M."/>
            <person name="Fieno A.M."/>
            <person name="Begley W.M."/>
            <person name="Sun Y."/>
            <person name="Lacey M.P."/>
            <person name="Chaudhary T."/>
            <person name="Keough T."/>
            <person name="Chu L."/>
            <person name="Sears R."/>
            <person name="Yuan B."/>
            <person name="Dawson T.L.Jr."/>
        </authorList>
    </citation>
    <scope>NUCLEOTIDE SEQUENCE [LARGE SCALE GENOMIC DNA]</scope>
    <source>
        <strain evidence="2">ATCC MYA-4612 / CBS 7966</strain>
    </source>
</reference>
<evidence type="ECO:0000313" key="1">
    <source>
        <dbReference type="EMBL" id="EDP44328.1"/>
    </source>
</evidence>
<dbReference type="KEGG" id="mgl:MGL_1725"/>
<dbReference type="PANTHER" id="PTHR15696">
    <property type="entry name" value="SMG-7 SUPPRESSOR WITH MORPHOLOGICAL EFFECT ON GENITALIA PROTEIN 7"/>
    <property type="match status" value="1"/>
</dbReference>
<evidence type="ECO:0008006" key="3">
    <source>
        <dbReference type="Google" id="ProtNLM"/>
    </source>
</evidence>
<comment type="caution">
    <text evidence="1">The sequence shown here is derived from an EMBL/GenBank/DDBJ whole genome shotgun (WGS) entry which is preliminary data.</text>
</comment>
<dbReference type="GO" id="GO:0000184">
    <property type="term" value="P:nuclear-transcribed mRNA catabolic process, nonsense-mediated decay"/>
    <property type="evidence" value="ECO:0007669"/>
    <property type="project" value="TreeGrafter"/>
</dbReference>
<dbReference type="EMBL" id="AAYY01000004">
    <property type="protein sequence ID" value="EDP44328.1"/>
    <property type="molecule type" value="Genomic_DNA"/>
</dbReference>